<feature type="region of interest" description="Disordered" evidence="1">
    <location>
        <begin position="1"/>
        <end position="38"/>
    </location>
</feature>
<dbReference type="EMBL" id="JAUSTP010000002">
    <property type="protein sequence ID" value="MDQ0188633.1"/>
    <property type="molecule type" value="Genomic_DNA"/>
</dbReference>
<dbReference type="Proteomes" id="UP001232973">
    <property type="component" value="Unassembled WGS sequence"/>
</dbReference>
<evidence type="ECO:0000313" key="2">
    <source>
        <dbReference type="EMBL" id="MDQ0188633.1"/>
    </source>
</evidence>
<dbReference type="RefSeq" id="WP_274455377.1">
    <property type="nucleotide sequence ID" value="NZ_CP067097.1"/>
</dbReference>
<feature type="region of interest" description="Disordered" evidence="1">
    <location>
        <begin position="152"/>
        <end position="177"/>
    </location>
</feature>
<evidence type="ECO:0000256" key="1">
    <source>
        <dbReference type="SAM" id="MobiDB-lite"/>
    </source>
</evidence>
<reference evidence="2 3" key="1">
    <citation type="submission" date="2023-07" db="EMBL/GenBank/DDBJ databases">
        <title>Genomic Encyclopedia of Type Strains, Phase IV (KMG-IV): sequencing the most valuable type-strain genomes for metagenomic binning, comparative biology and taxonomic classification.</title>
        <authorList>
            <person name="Goeker M."/>
        </authorList>
    </citation>
    <scope>NUCLEOTIDE SEQUENCE [LARGE SCALE GENOMIC DNA]</scope>
    <source>
        <strain evidence="2 3">DSM 4006</strain>
    </source>
</reference>
<feature type="compositionally biased region" description="Basic residues" evidence="1">
    <location>
        <begin position="155"/>
        <end position="167"/>
    </location>
</feature>
<name>A0ABT9XEB0_9BACL</name>
<evidence type="ECO:0000313" key="3">
    <source>
        <dbReference type="Proteomes" id="UP001232973"/>
    </source>
</evidence>
<sequence>MSTTEKDLTPDVVEAAKTADTLDSQTVEEPQAEEEKELTRKLKMEEAVLRYFQNKEIAKERNEENKLLLEELEALFQEGDKEEVVIVLPNGDHAVLSPKFVEREVLDRDLLAEEMQVPKDELKTPFDFCMFTAQGKLTPEMITRHTTVEREVKMKISKRKPTSRRRKSTADLPEDLR</sequence>
<proteinExistence type="predicted"/>
<protein>
    <submittedName>
        <fullName evidence="2">Uncharacterized protein</fullName>
    </submittedName>
</protein>
<accession>A0ABT9XEB0</accession>
<keyword evidence="3" id="KW-1185">Reference proteome</keyword>
<organism evidence="2 3">
    <name type="scientific">Alicyclobacillus cycloheptanicus</name>
    <dbReference type="NCBI Taxonomy" id="1457"/>
    <lineage>
        <taxon>Bacteria</taxon>
        <taxon>Bacillati</taxon>
        <taxon>Bacillota</taxon>
        <taxon>Bacilli</taxon>
        <taxon>Bacillales</taxon>
        <taxon>Alicyclobacillaceae</taxon>
        <taxon>Alicyclobacillus</taxon>
    </lineage>
</organism>
<gene>
    <name evidence="2" type="ORF">J2S03_000445</name>
</gene>
<comment type="caution">
    <text evidence="2">The sequence shown here is derived from an EMBL/GenBank/DDBJ whole genome shotgun (WGS) entry which is preliminary data.</text>
</comment>